<feature type="domain" description="Peptidase S53" evidence="10">
    <location>
        <begin position="217"/>
        <end position="641"/>
    </location>
</feature>
<keyword evidence="5 8" id="KW-0720">Serine protease</keyword>
<keyword evidence="4 8" id="KW-0378">Hydrolase</keyword>
<evidence type="ECO:0000256" key="6">
    <source>
        <dbReference type="ARBA" id="ARBA00022837"/>
    </source>
</evidence>
<reference evidence="11 12" key="1">
    <citation type="submission" date="2022-06" db="EMBL/GenBank/DDBJ databases">
        <title>Dyella sp. Sa strain:Sa Genome sequencing.</title>
        <authorList>
            <person name="Park S."/>
        </authorList>
    </citation>
    <scope>NUCLEOTIDE SEQUENCE [LARGE SCALE GENOMIC DNA]</scope>
    <source>
        <strain evidence="11 12">Sa</strain>
    </source>
</reference>
<keyword evidence="2 8" id="KW-0645">Protease</keyword>
<dbReference type="SUPFAM" id="SSF52743">
    <property type="entry name" value="Subtilisin-like"/>
    <property type="match status" value="1"/>
</dbReference>
<evidence type="ECO:0000256" key="4">
    <source>
        <dbReference type="ARBA" id="ARBA00022801"/>
    </source>
</evidence>
<dbReference type="PANTHER" id="PTHR14218">
    <property type="entry name" value="PROTEASE S8 TRIPEPTIDYL PEPTIDASE I CLN2"/>
    <property type="match status" value="1"/>
</dbReference>
<dbReference type="CDD" id="cd11377">
    <property type="entry name" value="Pro-peptidase_S53"/>
    <property type="match status" value="1"/>
</dbReference>
<dbReference type="SUPFAM" id="SSF54897">
    <property type="entry name" value="Protease propeptides/inhibitors"/>
    <property type="match status" value="1"/>
</dbReference>
<organism evidence="11 12">
    <name type="scientific">Dyella lutea</name>
    <dbReference type="NCBI Taxonomy" id="2950441"/>
    <lineage>
        <taxon>Bacteria</taxon>
        <taxon>Pseudomonadati</taxon>
        <taxon>Pseudomonadota</taxon>
        <taxon>Gammaproteobacteria</taxon>
        <taxon>Lysobacterales</taxon>
        <taxon>Rhodanobacteraceae</taxon>
        <taxon>Dyella</taxon>
    </lineage>
</organism>
<name>A0ABT1F8A6_9GAMM</name>
<feature type="active site" description="Charge relay system" evidence="8">
    <location>
        <position position="294"/>
    </location>
</feature>
<dbReference type="InterPro" id="IPR000209">
    <property type="entry name" value="Peptidase_S8/S53_dom"/>
</dbReference>
<keyword evidence="9" id="KW-0732">Signal</keyword>
<evidence type="ECO:0000259" key="10">
    <source>
        <dbReference type="PROSITE" id="PS51695"/>
    </source>
</evidence>
<comment type="caution">
    <text evidence="11">The sequence shown here is derived from an EMBL/GenBank/DDBJ whole genome shotgun (WGS) entry which is preliminary data.</text>
</comment>
<dbReference type="Pfam" id="PF00082">
    <property type="entry name" value="Peptidase_S8"/>
    <property type="match status" value="1"/>
</dbReference>
<gene>
    <name evidence="11" type="ORF">NC595_05985</name>
</gene>
<feature type="chain" id="PRO_5046349334" evidence="9">
    <location>
        <begin position="27"/>
        <end position="642"/>
    </location>
</feature>
<comment type="cofactor">
    <cofactor evidence="1">
        <name>Ca(2+)</name>
        <dbReference type="ChEBI" id="CHEBI:29108"/>
    </cofactor>
</comment>
<feature type="active site" description="Charge relay system" evidence="8">
    <location>
        <position position="290"/>
    </location>
</feature>
<dbReference type="PANTHER" id="PTHR14218:SF15">
    <property type="entry name" value="TRIPEPTIDYL-PEPTIDASE 1"/>
    <property type="match status" value="1"/>
</dbReference>
<evidence type="ECO:0000313" key="11">
    <source>
        <dbReference type="EMBL" id="MCP1373606.1"/>
    </source>
</evidence>
<dbReference type="CDD" id="cd04056">
    <property type="entry name" value="Peptidases_S53"/>
    <property type="match status" value="1"/>
</dbReference>
<evidence type="ECO:0000256" key="8">
    <source>
        <dbReference type="PROSITE-ProRule" id="PRU01032"/>
    </source>
</evidence>
<dbReference type="RefSeq" id="WP_253565364.1">
    <property type="nucleotide sequence ID" value="NZ_JAMZEK010000001.1"/>
</dbReference>
<evidence type="ECO:0000256" key="3">
    <source>
        <dbReference type="ARBA" id="ARBA00022723"/>
    </source>
</evidence>
<dbReference type="InterPro" id="IPR030400">
    <property type="entry name" value="Sedolisin_dom"/>
</dbReference>
<accession>A0ABT1F8A6</accession>
<dbReference type="Gene3D" id="3.40.50.200">
    <property type="entry name" value="Peptidase S8/S53 domain"/>
    <property type="match status" value="1"/>
</dbReference>
<sequence>MRSTLHRTTLAATLALFFAGASLASAADAPQATTTSAADASQTVNVTLMLHLRDEHGLANYIQQTVTPGNPNFQRFLSTAEFARRYGASDAEIARVQHYLASQGLRGNVMANRVTLQVSGTLAQFSAAFGTPIHSYRLRANGRLYHRPTGDVVMPAGLVGQVDAIVGLDNESSFLSHRLSSPHLPQAAPKLASLNAIGANRAKTADSNPTASGQPGEYTVGDVANFYNINPLYQRGITGKGSTVAIVTLANFDPADAEAYWSAIGLTTKPHRIEQIHVDGGGPINGGSGETALDVEQAGGLAPDADILVYDAPNTNASFVNALAQAVVDNRADAISTSWGAPEIYNFAALNVDGARVNDTRDVGTLRAFHTLLMEAAAQGQSVFAAAGDSGAYDTVRGLGHGTGPGEFSAPLTVDSPASDPYITAAGGTTTPFSFAFGNGPVASVSQESVWGWDYLQTYFDTNFGQGVVDLFSVGGGGGVSSYWRKPFYQYFTRGIRRTEGHQSLDYNDPTAGPTTLLKLPSHFAGRNLPDISLNADPETGYLVYSSTDGGATAGQGGTSFVAPQLNGITALLRQSSGHRIGLWNPQVYFLQAVFGYGRYSPFNSVNGGDNWFYQGAPHYTPGAGIGTLDVSNLDAFMRFRW</sequence>
<evidence type="ECO:0000256" key="7">
    <source>
        <dbReference type="ARBA" id="ARBA00023145"/>
    </source>
</evidence>
<protein>
    <submittedName>
        <fullName evidence="11">S53 family peptidase</fullName>
    </submittedName>
</protein>
<dbReference type="Proteomes" id="UP001204615">
    <property type="component" value="Unassembled WGS sequence"/>
</dbReference>
<dbReference type="EMBL" id="JAMZEK010000001">
    <property type="protein sequence ID" value="MCP1373606.1"/>
    <property type="molecule type" value="Genomic_DNA"/>
</dbReference>
<evidence type="ECO:0000256" key="1">
    <source>
        <dbReference type="ARBA" id="ARBA00001913"/>
    </source>
</evidence>
<keyword evidence="12" id="KW-1185">Reference proteome</keyword>
<keyword evidence="3" id="KW-0479">Metal-binding</keyword>
<proteinExistence type="predicted"/>
<evidence type="ECO:0000256" key="5">
    <source>
        <dbReference type="ARBA" id="ARBA00022825"/>
    </source>
</evidence>
<dbReference type="SMART" id="SM00944">
    <property type="entry name" value="Pro-kuma_activ"/>
    <property type="match status" value="1"/>
</dbReference>
<evidence type="ECO:0000256" key="9">
    <source>
        <dbReference type="SAM" id="SignalP"/>
    </source>
</evidence>
<feature type="active site" description="Charge relay system" evidence="8">
    <location>
        <position position="560"/>
    </location>
</feature>
<dbReference type="InterPro" id="IPR050819">
    <property type="entry name" value="Tripeptidyl-peptidase_I"/>
</dbReference>
<evidence type="ECO:0000256" key="2">
    <source>
        <dbReference type="ARBA" id="ARBA00022670"/>
    </source>
</evidence>
<keyword evidence="6" id="KW-0106">Calcium</keyword>
<evidence type="ECO:0000313" key="12">
    <source>
        <dbReference type="Proteomes" id="UP001204615"/>
    </source>
</evidence>
<dbReference type="InterPro" id="IPR036852">
    <property type="entry name" value="Peptidase_S8/S53_dom_sf"/>
</dbReference>
<dbReference type="InterPro" id="IPR015366">
    <property type="entry name" value="S53_propep"/>
</dbReference>
<feature type="signal peptide" evidence="9">
    <location>
        <begin position="1"/>
        <end position="26"/>
    </location>
</feature>
<comment type="caution">
    <text evidence="8">Lacks conserved residue(s) required for the propagation of feature annotation.</text>
</comment>
<keyword evidence="7" id="KW-0865">Zymogen</keyword>
<dbReference type="Pfam" id="PF09286">
    <property type="entry name" value="Pro-kuma_activ"/>
    <property type="match status" value="1"/>
</dbReference>
<dbReference type="PROSITE" id="PS51695">
    <property type="entry name" value="SEDOLISIN"/>
    <property type="match status" value="1"/>
</dbReference>